<dbReference type="PANTHER" id="PTHR13832:SF827">
    <property type="entry name" value="PROTEIN PHOSPHATASE 1L"/>
    <property type="match status" value="1"/>
</dbReference>
<reference evidence="2 3" key="1">
    <citation type="submission" date="2019-03" db="EMBL/GenBank/DDBJ databases">
        <title>Genomic Encyclopedia of Type Strains, Phase IV (KMG-IV): sequencing the most valuable type-strain genomes for metagenomic binning, comparative biology and taxonomic classification.</title>
        <authorList>
            <person name="Goeker M."/>
        </authorList>
    </citation>
    <scope>NUCLEOTIDE SEQUENCE [LARGE SCALE GENOMIC DNA]</scope>
    <source>
        <strain evidence="2 3">DSM 103428</strain>
    </source>
</reference>
<dbReference type="SMART" id="SM00332">
    <property type="entry name" value="PP2Cc"/>
    <property type="match status" value="1"/>
</dbReference>
<proteinExistence type="predicted"/>
<dbReference type="InterPro" id="IPR036457">
    <property type="entry name" value="PPM-type-like_dom_sf"/>
</dbReference>
<dbReference type="RefSeq" id="WP_131993633.1">
    <property type="nucleotide sequence ID" value="NZ_SMGK01000002.1"/>
</dbReference>
<gene>
    <name evidence="2" type="ORF">C7378_1317</name>
</gene>
<dbReference type="PROSITE" id="PS51746">
    <property type="entry name" value="PPM_2"/>
    <property type="match status" value="1"/>
</dbReference>
<evidence type="ECO:0000313" key="3">
    <source>
        <dbReference type="Proteomes" id="UP000295210"/>
    </source>
</evidence>
<protein>
    <submittedName>
        <fullName evidence="2">Protein phosphatase</fullName>
    </submittedName>
</protein>
<comment type="caution">
    <text evidence="2">The sequence shown here is derived from an EMBL/GenBank/DDBJ whole genome shotgun (WGS) entry which is preliminary data.</text>
</comment>
<evidence type="ECO:0000259" key="1">
    <source>
        <dbReference type="PROSITE" id="PS51746"/>
    </source>
</evidence>
<dbReference type="NCBIfam" id="NF033484">
    <property type="entry name" value="Stp1_PP2C_phos"/>
    <property type="match status" value="1"/>
</dbReference>
<dbReference type="CDD" id="cd00143">
    <property type="entry name" value="PP2Cc"/>
    <property type="match status" value="1"/>
</dbReference>
<organism evidence="2 3">
    <name type="scientific">Acidipila rosea</name>
    <dbReference type="NCBI Taxonomy" id="768535"/>
    <lineage>
        <taxon>Bacteria</taxon>
        <taxon>Pseudomonadati</taxon>
        <taxon>Acidobacteriota</taxon>
        <taxon>Terriglobia</taxon>
        <taxon>Terriglobales</taxon>
        <taxon>Acidobacteriaceae</taxon>
        <taxon>Acidipila</taxon>
    </lineage>
</organism>
<dbReference type="AlphaFoldDB" id="A0A4R1L6E3"/>
<dbReference type="Gene3D" id="3.60.40.10">
    <property type="entry name" value="PPM-type phosphatase domain"/>
    <property type="match status" value="1"/>
</dbReference>
<keyword evidence="3" id="KW-1185">Reference proteome</keyword>
<dbReference type="OrthoDB" id="9801841at2"/>
<accession>A0A4R1L6E3</accession>
<dbReference type="EMBL" id="SMGK01000002">
    <property type="protein sequence ID" value="TCK73704.1"/>
    <property type="molecule type" value="Genomic_DNA"/>
</dbReference>
<evidence type="ECO:0000313" key="2">
    <source>
        <dbReference type="EMBL" id="TCK73704.1"/>
    </source>
</evidence>
<dbReference type="SUPFAM" id="SSF81606">
    <property type="entry name" value="PP2C-like"/>
    <property type="match status" value="1"/>
</dbReference>
<dbReference type="InterPro" id="IPR015655">
    <property type="entry name" value="PP2C"/>
</dbReference>
<dbReference type="GO" id="GO:0004722">
    <property type="term" value="F:protein serine/threonine phosphatase activity"/>
    <property type="evidence" value="ECO:0007669"/>
    <property type="project" value="InterPro"/>
</dbReference>
<dbReference type="SMART" id="SM00331">
    <property type="entry name" value="PP2C_SIG"/>
    <property type="match status" value="1"/>
</dbReference>
<name>A0A4R1L6E3_9BACT</name>
<dbReference type="Pfam" id="PF13672">
    <property type="entry name" value="PP2C_2"/>
    <property type="match status" value="1"/>
</dbReference>
<feature type="domain" description="PPM-type phosphatase" evidence="1">
    <location>
        <begin position="8"/>
        <end position="241"/>
    </location>
</feature>
<dbReference type="Proteomes" id="UP000295210">
    <property type="component" value="Unassembled WGS sequence"/>
</dbReference>
<sequence length="245" mass="26227">MQSEQMIEAAALSDRGCVRSINEDFYECCCERGLFVVCDGMGGAAGGEIASRRAAEAVRERLCNGDAAPSARRLEAAICAANRALYEMAEREPALHGMGTTLVALLTTGRKAWIANVGDSRCYLLRGGCLTLLTKDHSLVAEQVRLGQLTAQEANGSPLRNVITRAVGIDRTVASEISPFEAEPGDLLMLCTDGLTREVPDDTLAQLLRNGDDLEHTCETLIMAAKAAGGHDNITCLLVRYPAQD</sequence>
<dbReference type="PANTHER" id="PTHR13832">
    <property type="entry name" value="PROTEIN PHOSPHATASE 2C"/>
    <property type="match status" value="1"/>
</dbReference>
<dbReference type="InterPro" id="IPR001932">
    <property type="entry name" value="PPM-type_phosphatase-like_dom"/>
</dbReference>